<evidence type="ECO:0000313" key="12">
    <source>
        <dbReference type="EMBL" id="PKY04317.1"/>
    </source>
</evidence>
<keyword evidence="8 10" id="KW-0687">Ribonucleoprotein</keyword>
<dbReference type="GO" id="GO:0005786">
    <property type="term" value="C:signal recognition particle, endoplasmic reticulum targeting"/>
    <property type="evidence" value="ECO:0007669"/>
    <property type="project" value="UniProtKB-KW"/>
</dbReference>
<evidence type="ECO:0000256" key="1">
    <source>
        <dbReference type="ARBA" id="ARBA00004496"/>
    </source>
</evidence>
<dbReference type="Pfam" id="PF16969">
    <property type="entry name" value="SRP68"/>
    <property type="match status" value="1"/>
</dbReference>
<evidence type="ECO:0000256" key="7">
    <source>
        <dbReference type="ARBA" id="ARBA00023242"/>
    </source>
</evidence>
<dbReference type="Proteomes" id="UP000234254">
    <property type="component" value="Unassembled WGS sequence"/>
</dbReference>
<dbReference type="GO" id="GO:0006614">
    <property type="term" value="P:SRP-dependent cotranslational protein targeting to membrane"/>
    <property type="evidence" value="ECO:0007669"/>
    <property type="project" value="InterPro"/>
</dbReference>
<organism evidence="12 13">
    <name type="scientific">Aspergillus campestris (strain IBT 28561)</name>
    <dbReference type="NCBI Taxonomy" id="1392248"/>
    <lineage>
        <taxon>Eukaryota</taxon>
        <taxon>Fungi</taxon>
        <taxon>Dikarya</taxon>
        <taxon>Ascomycota</taxon>
        <taxon>Pezizomycotina</taxon>
        <taxon>Eurotiomycetes</taxon>
        <taxon>Eurotiomycetidae</taxon>
        <taxon>Eurotiales</taxon>
        <taxon>Aspergillaceae</taxon>
        <taxon>Aspergillus</taxon>
        <taxon>Aspergillus subgen. Circumdati</taxon>
    </lineage>
</organism>
<dbReference type="PANTHER" id="PTHR12860">
    <property type="entry name" value="SIGNAL RECOGNITION PARTICLE 68 KDA PROTEIN"/>
    <property type="match status" value="1"/>
</dbReference>
<feature type="compositionally biased region" description="Polar residues" evidence="11">
    <location>
        <begin position="585"/>
        <end position="594"/>
    </location>
</feature>
<gene>
    <name evidence="12" type="ORF">P168DRAFT_327288</name>
</gene>
<evidence type="ECO:0000256" key="4">
    <source>
        <dbReference type="ARBA" id="ARBA00022490"/>
    </source>
</evidence>
<evidence type="ECO:0000256" key="6">
    <source>
        <dbReference type="ARBA" id="ARBA00023135"/>
    </source>
</evidence>
<evidence type="ECO:0000313" key="13">
    <source>
        <dbReference type="Proteomes" id="UP000234254"/>
    </source>
</evidence>
<dbReference type="CDD" id="cd15481">
    <property type="entry name" value="SRP68-RBD"/>
    <property type="match status" value="1"/>
</dbReference>
<name>A0A2I1D365_ASPC2</name>
<comment type="subcellular location">
    <subcellularLocation>
        <location evidence="1 10">Cytoplasm</location>
    </subcellularLocation>
    <subcellularLocation>
        <location evidence="2">Nucleus</location>
        <location evidence="2">Nucleolus</location>
    </subcellularLocation>
</comment>
<dbReference type="VEuPathDB" id="FungiDB:P168DRAFT_327288"/>
<dbReference type="InterPro" id="IPR034652">
    <property type="entry name" value="SRP68-RBD"/>
</dbReference>
<dbReference type="AlphaFoldDB" id="A0A2I1D365"/>
<evidence type="ECO:0000256" key="10">
    <source>
        <dbReference type="PIRNR" id="PIRNR038995"/>
    </source>
</evidence>
<dbReference type="InterPro" id="IPR038253">
    <property type="entry name" value="SRP68_N_sf"/>
</dbReference>
<keyword evidence="13" id="KW-1185">Reference proteome</keyword>
<evidence type="ECO:0000256" key="5">
    <source>
        <dbReference type="ARBA" id="ARBA00022884"/>
    </source>
</evidence>
<dbReference type="FunFam" id="1.10.3450.40:FF:000002">
    <property type="entry name" value="Signal recognition particle subunit SRP68"/>
    <property type="match status" value="1"/>
</dbReference>
<dbReference type="RefSeq" id="XP_024692911.1">
    <property type="nucleotide sequence ID" value="XM_024841220.1"/>
</dbReference>
<evidence type="ECO:0000256" key="8">
    <source>
        <dbReference type="ARBA" id="ARBA00023274"/>
    </source>
</evidence>
<evidence type="ECO:0000256" key="3">
    <source>
        <dbReference type="ARBA" id="ARBA00009352"/>
    </source>
</evidence>
<dbReference type="EMBL" id="MSFM01000006">
    <property type="protein sequence ID" value="PKY04317.1"/>
    <property type="molecule type" value="Genomic_DNA"/>
</dbReference>
<dbReference type="GO" id="GO:0005047">
    <property type="term" value="F:signal recognition particle binding"/>
    <property type="evidence" value="ECO:0007669"/>
    <property type="project" value="InterPro"/>
</dbReference>
<dbReference type="GeneID" id="36548744"/>
<proteinExistence type="inferred from homology"/>
<dbReference type="Gene3D" id="1.10.3450.40">
    <property type="entry name" value="Signal recognition particle, SRP68 subunit, RNA-binding domain"/>
    <property type="match status" value="1"/>
</dbReference>
<dbReference type="InterPro" id="IPR026258">
    <property type="entry name" value="SRP68"/>
</dbReference>
<comment type="similarity">
    <text evidence="3 10">Belongs to the SRP68 family.</text>
</comment>
<keyword evidence="7" id="KW-0539">Nucleus</keyword>
<sequence length="612" mass="66772">MDITDFIFGQREDSLVVGNYDAYRAHATRKLHKLRKKLGLTTPKGRKYTAKSPITAENVGSNVAYVQILLLSSERAWAEAMHMKNTHSADPSAKGIVGSARRHIISRLNKATGYAKELVQVLQDQPTSGATDFDLLEARAYLASLAGALALEQRKWEQCLQSYSVARVVYAALGQQAKKDAFRDLLAGTVDPSLRYAAYQLKLPRSKPIPSLAISYFPSDAQTRAEVEKVDASCLTEDAAGTRRTADGEVQQLPQTITWRSRTVGLEDATISQALASAAAAESRLASWLADASGSAASSKDKAAAYDNVMIASQDAVDATKTAIDDLASEGVDPSDKRMQSLQITRTAVNYGLVGWRIGRNRVLCGDQDGVSFEMDQSKAPKSKKPSAKSEESKGRTFARLREKVVLYDSTLQSIDFILELPGVAADSAFVQELGAKRSYFRALRCLAVGRTHAILGKSKNALALFSQALTLTTESAGPLSSSMDVEGPPRLDISPQQIHTLETTLRALVAQFRGVVTLENLSTEEQSKAAVQRPMVERMHEYPGDELDLHNLVPYPPQLQPMPVKPLFLDVAWNYLDYPREGSTAAQPATTEETGAEEQKGGRRGWFGFGR</sequence>
<dbReference type="GO" id="GO:0008312">
    <property type="term" value="F:7S RNA binding"/>
    <property type="evidence" value="ECO:0007669"/>
    <property type="project" value="InterPro"/>
</dbReference>
<dbReference type="GO" id="GO:0030942">
    <property type="term" value="F:endoplasmic reticulum signal peptide binding"/>
    <property type="evidence" value="ECO:0007669"/>
    <property type="project" value="InterPro"/>
</dbReference>
<protein>
    <recommendedName>
        <fullName evidence="9 10">Signal recognition particle subunit SRP68</fullName>
        <shortName evidence="10">SRP68</shortName>
    </recommendedName>
</protein>
<reference evidence="12" key="1">
    <citation type="submission" date="2016-12" db="EMBL/GenBank/DDBJ databases">
        <title>The genomes of Aspergillus section Nigri reveals drivers in fungal speciation.</title>
        <authorList>
            <consortium name="DOE Joint Genome Institute"/>
            <person name="Vesth T.C."/>
            <person name="Nybo J."/>
            <person name="Theobald S."/>
            <person name="Brandl J."/>
            <person name="Frisvad J.C."/>
            <person name="Nielsen K.F."/>
            <person name="Lyhne E.K."/>
            <person name="Kogle M.E."/>
            <person name="Kuo A."/>
            <person name="Riley R."/>
            <person name="Clum A."/>
            <person name="Nolan M."/>
            <person name="Lipzen A."/>
            <person name="Salamov A."/>
            <person name="Henrissat B."/>
            <person name="Wiebenga A."/>
            <person name="De vries R.P."/>
            <person name="Grigoriev I.V."/>
            <person name="Mortensen U.H."/>
            <person name="Andersen M.R."/>
            <person name="Baker S.E."/>
        </authorList>
    </citation>
    <scope>NUCLEOTIDE SEQUENCE</scope>
    <source>
        <strain evidence="12">IBT 28561</strain>
    </source>
</reference>
<comment type="function">
    <text evidence="10">Component of the signal recognition particle (SRP) complex, a ribonucleoprotein complex that mediates the cotranslational targeting of secretory and membrane proteins to the endoplasmic reticulum (ER). The SRP complex interacts with the signal sequence in nascent secretory and membrane proteins and directs them to the membrane of the ER.</text>
</comment>
<dbReference type="PIRSF" id="PIRSF038995">
    <property type="entry name" value="SRP68"/>
    <property type="match status" value="1"/>
</dbReference>
<evidence type="ECO:0000256" key="2">
    <source>
        <dbReference type="ARBA" id="ARBA00004604"/>
    </source>
</evidence>
<dbReference type="PANTHER" id="PTHR12860:SF0">
    <property type="entry name" value="SIGNAL RECOGNITION PARTICLE SUBUNIT SRP68"/>
    <property type="match status" value="1"/>
</dbReference>
<feature type="region of interest" description="Disordered" evidence="11">
    <location>
        <begin position="583"/>
        <end position="612"/>
    </location>
</feature>
<keyword evidence="5 10" id="KW-0694">RNA-binding</keyword>
<feature type="region of interest" description="Disordered" evidence="11">
    <location>
        <begin position="374"/>
        <end position="395"/>
    </location>
</feature>
<evidence type="ECO:0000256" key="11">
    <source>
        <dbReference type="SAM" id="MobiDB-lite"/>
    </source>
</evidence>
<comment type="caution">
    <text evidence="12">The sequence shown here is derived from an EMBL/GenBank/DDBJ whole genome shotgun (WGS) entry which is preliminary data.</text>
</comment>
<keyword evidence="4 10" id="KW-0963">Cytoplasm</keyword>
<keyword evidence="6 10" id="KW-0733">Signal recognition particle</keyword>
<dbReference type="GO" id="GO:0005730">
    <property type="term" value="C:nucleolus"/>
    <property type="evidence" value="ECO:0007669"/>
    <property type="project" value="UniProtKB-SubCell"/>
</dbReference>
<dbReference type="OrthoDB" id="10255118at2759"/>
<accession>A0A2I1D365</accession>
<evidence type="ECO:0000256" key="9">
    <source>
        <dbReference type="ARBA" id="ARBA00029498"/>
    </source>
</evidence>